<gene>
    <name evidence="8" type="primary">ORF121999</name>
</gene>
<sequence length="821" mass="91792">MIKEYFTDGLISIAILLSLFRTDLVGINNIINYPEVQEIILGQTAAYLPANFHHIHSSLQSFGNPKHLDFDNSAFNAWFQNLNNGPIFQERRAYDIEAFLVSGSHQNIGEQYHNDQAIVALSDNNNTLTHVTSLSEESDSSFAETELTSSSSERPDITITAIDECCKLPDEATSSIGQTTNKDVHLLANGTFSGCNLTDEDLKLIDILYQQDVDLGVGKEIFDPSFREELEREQELEFIKQQEKQKFQLLAKEREELQKREQKDKWLKKNFKRDGETGEWVQLWSEAGEGTSSHISLPIGDSSGNDDLSLEVALNFLGHMGRTEETNVTRDYTNETQQEPLLMHQDSFSENWNGLVDYLNLTTNSFDDGLNISSSVVPQVCNEMSMISNLGSGQDGHLQRDYLIQNVTLPSSIMDIPAEFNVLTPTDDLNCSMLFQSTNLNSTEDFDLGDLNFFSNLTALQNISTDDVDQADEDEFFQNIQESDNEVIRNQTLAGSMDAIQTLEENQSISTGSLRSDSPFSGLDGTFTDLVGATGGSDYNSNYGDMNDRFSKISRLSESSNDSGFAYQGGFSSPSSTSSSPCAGSPVGSHSGINSSASSNDTEHDPHSTNSMVHHHVAHNHTYNTPPGQTPREVKKYAQKVPSRKGPQSRDQRRAEELKIPFTIEDIIESSVEAFNEMLTAHKLNDAQLTLIRDIRRRGKNKVAAQNCRKRKVSVIFSLADEMTDLQMMRDRLVAERAAMDLEKRKLKEKFGHLYTHIFQSLRDEHGEPYDPNLYSLQQSSDGNVFLVPRNLTTNTKNISTSSSSSSKDSPSSRKRKSFDD</sequence>
<evidence type="ECO:0000259" key="7">
    <source>
        <dbReference type="PROSITE" id="PS50217"/>
    </source>
</evidence>
<keyword evidence="4" id="KW-0804">Transcription</keyword>
<feature type="region of interest" description="Disordered" evidence="6">
    <location>
        <begin position="796"/>
        <end position="821"/>
    </location>
</feature>
<feature type="compositionally biased region" description="Low complexity" evidence="6">
    <location>
        <begin position="796"/>
        <end position="810"/>
    </location>
</feature>
<dbReference type="InterPro" id="IPR047167">
    <property type="entry name" value="NFE2-like"/>
</dbReference>
<accession>A0A0B7AI49</accession>
<evidence type="ECO:0000256" key="3">
    <source>
        <dbReference type="ARBA" id="ARBA00023159"/>
    </source>
</evidence>
<evidence type="ECO:0000256" key="2">
    <source>
        <dbReference type="ARBA" id="ARBA00023125"/>
    </source>
</evidence>
<dbReference type="Pfam" id="PF03131">
    <property type="entry name" value="bZIP_Maf"/>
    <property type="match status" value="1"/>
</dbReference>
<dbReference type="PROSITE" id="PS00036">
    <property type="entry name" value="BZIP_BASIC"/>
    <property type="match status" value="1"/>
</dbReference>
<evidence type="ECO:0000256" key="6">
    <source>
        <dbReference type="SAM" id="MobiDB-lite"/>
    </source>
</evidence>
<evidence type="ECO:0000256" key="1">
    <source>
        <dbReference type="ARBA" id="ARBA00023015"/>
    </source>
</evidence>
<organism evidence="8">
    <name type="scientific">Arion vulgaris</name>
    <dbReference type="NCBI Taxonomy" id="1028688"/>
    <lineage>
        <taxon>Eukaryota</taxon>
        <taxon>Metazoa</taxon>
        <taxon>Spiralia</taxon>
        <taxon>Lophotrochozoa</taxon>
        <taxon>Mollusca</taxon>
        <taxon>Gastropoda</taxon>
        <taxon>Heterobranchia</taxon>
        <taxon>Euthyneura</taxon>
        <taxon>Panpulmonata</taxon>
        <taxon>Eupulmonata</taxon>
        <taxon>Stylommatophora</taxon>
        <taxon>Helicina</taxon>
        <taxon>Arionoidea</taxon>
        <taxon>Arionidae</taxon>
        <taxon>Arion</taxon>
    </lineage>
</organism>
<protein>
    <recommendedName>
        <fullName evidence="7">BZIP domain-containing protein</fullName>
    </recommendedName>
</protein>
<dbReference type="InterPro" id="IPR004827">
    <property type="entry name" value="bZIP"/>
</dbReference>
<keyword evidence="1" id="KW-0805">Transcription regulation</keyword>
<dbReference type="GO" id="GO:0000978">
    <property type="term" value="F:RNA polymerase II cis-regulatory region sequence-specific DNA binding"/>
    <property type="evidence" value="ECO:0007669"/>
    <property type="project" value="InterPro"/>
</dbReference>
<dbReference type="AlphaFoldDB" id="A0A0B7AI49"/>
<dbReference type="GO" id="GO:0000981">
    <property type="term" value="F:DNA-binding transcription factor activity, RNA polymerase II-specific"/>
    <property type="evidence" value="ECO:0007669"/>
    <property type="project" value="TreeGrafter"/>
</dbReference>
<dbReference type="SUPFAM" id="SSF47454">
    <property type="entry name" value="A DNA-binding domain in eukaryotic transcription factors"/>
    <property type="match status" value="1"/>
</dbReference>
<dbReference type="PROSITE" id="PS50217">
    <property type="entry name" value="BZIP"/>
    <property type="match status" value="1"/>
</dbReference>
<dbReference type="InterPro" id="IPR046347">
    <property type="entry name" value="bZIP_sf"/>
</dbReference>
<dbReference type="Gene3D" id="1.10.880.10">
    <property type="entry name" value="Transcription factor, Skn-1-like, DNA-binding domain"/>
    <property type="match status" value="1"/>
</dbReference>
<feature type="region of interest" description="Disordered" evidence="6">
    <location>
        <begin position="567"/>
        <end position="655"/>
    </location>
</feature>
<dbReference type="CDD" id="cd14698">
    <property type="entry name" value="bZIP_CNC"/>
    <property type="match status" value="1"/>
</dbReference>
<name>A0A0B7AI49_9EUPU</name>
<dbReference type="PANTHER" id="PTHR24411">
    <property type="entry name" value="NUCLEAR FACTOR ERYTHROID 2-RELATED FACTOR"/>
    <property type="match status" value="1"/>
</dbReference>
<keyword evidence="5" id="KW-0539">Nucleus</keyword>
<keyword evidence="2" id="KW-0238">DNA-binding</keyword>
<feature type="compositionally biased region" description="Low complexity" evidence="6">
    <location>
        <begin position="569"/>
        <end position="600"/>
    </location>
</feature>
<evidence type="ECO:0000256" key="4">
    <source>
        <dbReference type="ARBA" id="ARBA00023163"/>
    </source>
</evidence>
<dbReference type="SMART" id="SM00338">
    <property type="entry name" value="BRLZ"/>
    <property type="match status" value="1"/>
</dbReference>
<dbReference type="SUPFAM" id="SSF57959">
    <property type="entry name" value="Leucine zipper domain"/>
    <property type="match status" value="1"/>
</dbReference>
<dbReference type="GO" id="GO:0005634">
    <property type="term" value="C:nucleus"/>
    <property type="evidence" value="ECO:0007669"/>
    <property type="project" value="TreeGrafter"/>
</dbReference>
<dbReference type="EMBL" id="HACG01033799">
    <property type="protein sequence ID" value="CEK80664.1"/>
    <property type="molecule type" value="Transcribed_RNA"/>
</dbReference>
<dbReference type="InterPro" id="IPR004826">
    <property type="entry name" value="bZIP_Maf"/>
</dbReference>
<evidence type="ECO:0000256" key="5">
    <source>
        <dbReference type="ARBA" id="ARBA00023242"/>
    </source>
</evidence>
<proteinExistence type="predicted"/>
<evidence type="ECO:0000313" key="8">
    <source>
        <dbReference type="EMBL" id="CEK80664.1"/>
    </source>
</evidence>
<feature type="domain" description="BZIP" evidence="7">
    <location>
        <begin position="691"/>
        <end position="754"/>
    </location>
</feature>
<dbReference type="InterPro" id="IPR008917">
    <property type="entry name" value="TF_DNA-bd_sf"/>
</dbReference>
<reference evidence="8" key="1">
    <citation type="submission" date="2014-12" db="EMBL/GenBank/DDBJ databases">
        <title>Insight into the proteome of Arion vulgaris.</title>
        <authorList>
            <person name="Aradska J."/>
            <person name="Bulat T."/>
            <person name="Smidak R."/>
            <person name="Sarate P."/>
            <person name="Gangsoo J."/>
            <person name="Sialana F."/>
            <person name="Bilban M."/>
            <person name="Lubec G."/>
        </authorList>
    </citation>
    <scope>NUCLEOTIDE SEQUENCE</scope>
    <source>
        <tissue evidence="8">Skin</tissue>
    </source>
</reference>
<keyword evidence="3" id="KW-0010">Activator</keyword>
<dbReference type="PANTHER" id="PTHR24411:SF55">
    <property type="entry name" value="SEGMENTATION PROTEIN CAP'N'COLLAR"/>
    <property type="match status" value="1"/>
</dbReference>